<dbReference type="GeneID" id="63766359"/>
<protein>
    <submittedName>
        <fullName evidence="2">Uncharacterized protein</fullName>
    </submittedName>
</protein>
<dbReference type="Pfam" id="PF12511">
    <property type="entry name" value="DUF3716"/>
    <property type="match status" value="1"/>
</dbReference>
<dbReference type="VEuPathDB" id="FungiDB:ASPSYDRAFT_64687"/>
<dbReference type="OrthoDB" id="4499406at2759"/>
<sequence>MPKPSSSTSNSCSAYSRSSSLSSPASDKDTDHTIPILHRRYTSLEEDRASGPVSSVLRGVSSGNLPVAPVGTKNPVLTHYLSQPVRRQLDWTETPNGVRIRKPLDGAFAVQAGFVQTRGETAQTPCTRCAKGKGVWKSCVVGDRVGQPRPSSEVCANCLFAKSWACSQRVPAGARASDASSTDVPGSSTSKDQRGRSMTRNTARRRPQTPSRPRIRAAVDLTSPASVKSDTPVVEFPLSANTFNNLPFLKRALSNMESHVGKIRRRIRQLEQAERGGNPGNPWDLL</sequence>
<feature type="region of interest" description="Disordered" evidence="1">
    <location>
        <begin position="1"/>
        <end position="49"/>
    </location>
</feature>
<keyword evidence="3" id="KW-1185">Reference proteome</keyword>
<evidence type="ECO:0000313" key="2">
    <source>
        <dbReference type="EMBL" id="OJJ65126.1"/>
    </source>
</evidence>
<dbReference type="Proteomes" id="UP000184356">
    <property type="component" value="Unassembled WGS sequence"/>
</dbReference>
<dbReference type="AlphaFoldDB" id="A0A1L9U0B3"/>
<evidence type="ECO:0000256" key="1">
    <source>
        <dbReference type="SAM" id="MobiDB-lite"/>
    </source>
</evidence>
<reference evidence="3" key="1">
    <citation type="journal article" date="2017" name="Genome Biol.">
        <title>Comparative genomics reveals high biological diversity and specific adaptations in the industrially and medically important fungal genus Aspergillus.</title>
        <authorList>
            <person name="de Vries R.P."/>
            <person name="Riley R."/>
            <person name="Wiebenga A."/>
            <person name="Aguilar-Osorio G."/>
            <person name="Amillis S."/>
            <person name="Uchima C.A."/>
            <person name="Anderluh G."/>
            <person name="Asadollahi M."/>
            <person name="Askin M."/>
            <person name="Barry K."/>
            <person name="Battaglia E."/>
            <person name="Bayram O."/>
            <person name="Benocci T."/>
            <person name="Braus-Stromeyer S.A."/>
            <person name="Caldana C."/>
            <person name="Canovas D."/>
            <person name="Cerqueira G.C."/>
            <person name="Chen F."/>
            <person name="Chen W."/>
            <person name="Choi C."/>
            <person name="Clum A."/>
            <person name="Dos Santos R.A."/>
            <person name="Damasio A.R."/>
            <person name="Diallinas G."/>
            <person name="Emri T."/>
            <person name="Fekete E."/>
            <person name="Flipphi M."/>
            <person name="Freyberg S."/>
            <person name="Gallo A."/>
            <person name="Gournas C."/>
            <person name="Habgood R."/>
            <person name="Hainaut M."/>
            <person name="Harispe M.L."/>
            <person name="Henrissat B."/>
            <person name="Hilden K.S."/>
            <person name="Hope R."/>
            <person name="Hossain A."/>
            <person name="Karabika E."/>
            <person name="Karaffa L."/>
            <person name="Karanyi Z."/>
            <person name="Krasevec N."/>
            <person name="Kuo A."/>
            <person name="Kusch H."/>
            <person name="LaButti K."/>
            <person name="Lagendijk E.L."/>
            <person name="Lapidus A."/>
            <person name="Levasseur A."/>
            <person name="Lindquist E."/>
            <person name="Lipzen A."/>
            <person name="Logrieco A.F."/>
            <person name="MacCabe A."/>
            <person name="Maekelae M.R."/>
            <person name="Malavazi I."/>
            <person name="Melin P."/>
            <person name="Meyer V."/>
            <person name="Mielnichuk N."/>
            <person name="Miskei M."/>
            <person name="Molnar A.P."/>
            <person name="Mule G."/>
            <person name="Ngan C.Y."/>
            <person name="Orejas M."/>
            <person name="Orosz E."/>
            <person name="Ouedraogo J.P."/>
            <person name="Overkamp K.M."/>
            <person name="Park H.-S."/>
            <person name="Perrone G."/>
            <person name="Piumi F."/>
            <person name="Punt P.J."/>
            <person name="Ram A.F."/>
            <person name="Ramon A."/>
            <person name="Rauscher S."/>
            <person name="Record E."/>
            <person name="Riano-Pachon D.M."/>
            <person name="Robert V."/>
            <person name="Roehrig J."/>
            <person name="Ruller R."/>
            <person name="Salamov A."/>
            <person name="Salih N.S."/>
            <person name="Samson R.A."/>
            <person name="Sandor E."/>
            <person name="Sanguinetti M."/>
            <person name="Schuetze T."/>
            <person name="Sepcic K."/>
            <person name="Shelest E."/>
            <person name="Sherlock G."/>
            <person name="Sophianopoulou V."/>
            <person name="Squina F.M."/>
            <person name="Sun H."/>
            <person name="Susca A."/>
            <person name="Todd R.B."/>
            <person name="Tsang A."/>
            <person name="Unkles S.E."/>
            <person name="van de Wiele N."/>
            <person name="van Rossen-Uffink D."/>
            <person name="Oliveira J.V."/>
            <person name="Vesth T.C."/>
            <person name="Visser J."/>
            <person name="Yu J.-H."/>
            <person name="Zhou M."/>
            <person name="Andersen M.R."/>
            <person name="Archer D.B."/>
            <person name="Baker S.E."/>
            <person name="Benoit I."/>
            <person name="Brakhage A.A."/>
            <person name="Braus G.H."/>
            <person name="Fischer R."/>
            <person name="Frisvad J.C."/>
            <person name="Goldman G.H."/>
            <person name="Houbraken J."/>
            <person name="Oakley B."/>
            <person name="Pocsi I."/>
            <person name="Scazzocchio C."/>
            <person name="Seiboth B."/>
            <person name="vanKuyk P.A."/>
            <person name="Wortman J."/>
            <person name="Dyer P.S."/>
            <person name="Grigoriev I.V."/>
        </authorList>
    </citation>
    <scope>NUCLEOTIDE SEQUENCE [LARGE SCALE GENOMIC DNA]</scope>
    <source>
        <strain evidence="3">CBS 593.65</strain>
    </source>
</reference>
<dbReference type="STRING" id="1036612.A0A1L9U0B3"/>
<proteinExistence type="predicted"/>
<feature type="compositionally biased region" description="Polar residues" evidence="1">
    <location>
        <begin position="178"/>
        <end position="201"/>
    </location>
</feature>
<evidence type="ECO:0000313" key="3">
    <source>
        <dbReference type="Proteomes" id="UP000184356"/>
    </source>
</evidence>
<dbReference type="EMBL" id="KV878582">
    <property type="protein sequence ID" value="OJJ65126.1"/>
    <property type="molecule type" value="Genomic_DNA"/>
</dbReference>
<name>A0A1L9U0B3_9EURO</name>
<feature type="compositionally biased region" description="Low complexity" evidence="1">
    <location>
        <begin position="1"/>
        <end position="25"/>
    </location>
</feature>
<dbReference type="RefSeq" id="XP_040708932.1">
    <property type="nucleotide sequence ID" value="XM_040850286.1"/>
</dbReference>
<gene>
    <name evidence="2" type="ORF">ASPSYDRAFT_64687</name>
</gene>
<organism evidence="2 3">
    <name type="scientific">Aspergillus sydowii CBS 593.65</name>
    <dbReference type="NCBI Taxonomy" id="1036612"/>
    <lineage>
        <taxon>Eukaryota</taxon>
        <taxon>Fungi</taxon>
        <taxon>Dikarya</taxon>
        <taxon>Ascomycota</taxon>
        <taxon>Pezizomycotina</taxon>
        <taxon>Eurotiomycetes</taxon>
        <taxon>Eurotiomycetidae</taxon>
        <taxon>Eurotiales</taxon>
        <taxon>Aspergillaceae</taxon>
        <taxon>Aspergillus</taxon>
        <taxon>Aspergillus subgen. Nidulantes</taxon>
    </lineage>
</organism>
<feature type="region of interest" description="Disordered" evidence="1">
    <location>
        <begin position="174"/>
        <end position="216"/>
    </location>
</feature>
<accession>A0A1L9U0B3</accession>
<dbReference type="InterPro" id="IPR022190">
    <property type="entry name" value="DUF3716"/>
</dbReference>